<evidence type="ECO:0000256" key="3">
    <source>
        <dbReference type="ARBA" id="ARBA00023163"/>
    </source>
</evidence>
<evidence type="ECO:0000259" key="4">
    <source>
        <dbReference type="PROSITE" id="PS50932"/>
    </source>
</evidence>
<evidence type="ECO:0000313" key="5">
    <source>
        <dbReference type="EMBL" id="BAL86036.1"/>
    </source>
</evidence>
<dbReference type="STRING" id="512565.AMIS_8160"/>
<dbReference type="PANTHER" id="PTHR30146">
    <property type="entry name" value="LACI-RELATED TRANSCRIPTIONAL REPRESSOR"/>
    <property type="match status" value="1"/>
</dbReference>
<keyword evidence="3" id="KW-0804">Transcription</keyword>
<dbReference type="PANTHER" id="PTHR30146:SF109">
    <property type="entry name" value="HTH-TYPE TRANSCRIPTIONAL REGULATOR GALS"/>
    <property type="match status" value="1"/>
</dbReference>
<dbReference type="Pfam" id="PF00356">
    <property type="entry name" value="LacI"/>
    <property type="match status" value="1"/>
</dbReference>
<dbReference type="Gene3D" id="3.40.50.2300">
    <property type="match status" value="2"/>
</dbReference>
<feature type="domain" description="HTH lacI-type" evidence="4">
    <location>
        <begin position="7"/>
        <end position="61"/>
    </location>
</feature>
<gene>
    <name evidence="5" type="ordered locus">AMIS_8160</name>
</gene>
<dbReference type="InterPro" id="IPR046335">
    <property type="entry name" value="LacI/GalR-like_sensor"/>
</dbReference>
<dbReference type="InterPro" id="IPR010982">
    <property type="entry name" value="Lambda_DNA-bd_dom_sf"/>
</dbReference>
<accession>I0GZ49</accession>
<evidence type="ECO:0000313" key="6">
    <source>
        <dbReference type="Proteomes" id="UP000007882"/>
    </source>
</evidence>
<dbReference type="Gene3D" id="1.10.260.40">
    <property type="entry name" value="lambda repressor-like DNA-binding domains"/>
    <property type="match status" value="1"/>
</dbReference>
<protein>
    <submittedName>
        <fullName evidence="5">Putative LacI-family transcriptional regulator</fullName>
    </submittedName>
</protein>
<dbReference type="EMBL" id="AP012319">
    <property type="protein sequence ID" value="BAL86036.1"/>
    <property type="molecule type" value="Genomic_DNA"/>
</dbReference>
<dbReference type="AlphaFoldDB" id="I0GZ49"/>
<dbReference type="CDD" id="cd06267">
    <property type="entry name" value="PBP1_LacI_sugar_binding-like"/>
    <property type="match status" value="1"/>
</dbReference>
<dbReference type="Pfam" id="PF13377">
    <property type="entry name" value="Peripla_BP_3"/>
    <property type="match status" value="1"/>
</dbReference>
<name>I0GZ49_ACTM4</name>
<keyword evidence="2" id="KW-0238">DNA-binding</keyword>
<keyword evidence="6" id="KW-1185">Reference proteome</keyword>
<reference evidence="5 6" key="1">
    <citation type="submission" date="2012-02" db="EMBL/GenBank/DDBJ databases">
        <title>Complete genome sequence of Actinoplanes missouriensis 431 (= NBRC 102363).</title>
        <authorList>
            <person name="Ohnishi Y."/>
            <person name="Ishikawa J."/>
            <person name="Sekine M."/>
            <person name="Hosoyama A."/>
            <person name="Harada T."/>
            <person name="Narita H."/>
            <person name="Hata T."/>
            <person name="Konno Y."/>
            <person name="Tutikane K."/>
            <person name="Fujita N."/>
            <person name="Horinouchi S."/>
            <person name="Hayakawa M."/>
        </authorList>
    </citation>
    <scope>NUCLEOTIDE SEQUENCE [LARGE SCALE GENOMIC DNA]</scope>
    <source>
        <strain evidence="6">ATCC 14538 / DSM 43046 / CBS 188.64 / JCM 3121 / NBRC 102363 / NCIMB 12654 / NRRL B-3342 / UNCC 431</strain>
    </source>
</reference>
<dbReference type="GO" id="GO:0000976">
    <property type="term" value="F:transcription cis-regulatory region binding"/>
    <property type="evidence" value="ECO:0007669"/>
    <property type="project" value="TreeGrafter"/>
</dbReference>
<dbReference type="KEGG" id="ams:AMIS_8160"/>
<dbReference type="HOGENOM" id="CLU_037628_6_1_11"/>
<dbReference type="CDD" id="cd01392">
    <property type="entry name" value="HTH_LacI"/>
    <property type="match status" value="1"/>
</dbReference>
<dbReference type="PATRIC" id="fig|512565.3.peg.818"/>
<dbReference type="Proteomes" id="UP000007882">
    <property type="component" value="Chromosome"/>
</dbReference>
<proteinExistence type="predicted"/>
<dbReference type="SMART" id="SM00354">
    <property type="entry name" value="HTH_LACI"/>
    <property type="match status" value="1"/>
</dbReference>
<dbReference type="InterPro" id="IPR000843">
    <property type="entry name" value="HTH_LacI"/>
</dbReference>
<sequence>MHSKAKATIRDVAAHAGVSRAAVSKVLRRAPGVSAEMHRRVTAAISELQYRPQVAARSLRGRSQTLGVLSPQEAGPLATSIITSFARALDATPYDFLVRPVPDTADHQLEAAWSLVDHGMEGLVLADISLTEDQLESLARRVPVVLVGRASRSDLLDSFSVDDVAAARLQLDHLVALGHTRIAWLSPAVSGDRHPAALLERVCAGSAVFAHPAGLGDDGGYRAACELLAQPQPPTAIVTCTDVMALGVLRAARDVGVDVPGQLSVVGAGDSSIAAHPLIALSSVSAHDASNADDVLGALLDRVAGRTTAIHVQWRPRMVARRSSAPPLSR</sequence>
<dbReference type="InterPro" id="IPR028082">
    <property type="entry name" value="Peripla_BP_I"/>
</dbReference>
<dbReference type="GO" id="GO:0003700">
    <property type="term" value="F:DNA-binding transcription factor activity"/>
    <property type="evidence" value="ECO:0007669"/>
    <property type="project" value="TreeGrafter"/>
</dbReference>
<dbReference type="SUPFAM" id="SSF47413">
    <property type="entry name" value="lambda repressor-like DNA-binding domains"/>
    <property type="match status" value="1"/>
</dbReference>
<dbReference type="PROSITE" id="PS50932">
    <property type="entry name" value="HTH_LACI_2"/>
    <property type="match status" value="1"/>
</dbReference>
<keyword evidence="1" id="KW-0805">Transcription regulation</keyword>
<organism evidence="5 6">
    <name type="scientific">Actinoplanes missouriensis (strain ATCC 14538 / DSM 43046 / CBS 188.64 / JCM 3121 / NBRC 102363 / NCIMB 12654 / NRRL B-3342 / UNCC 431)</name>
    <dbReference type="NCBI Taxonomy" id="512565"/>
    <lineage>
        <taxon>Bacteria</taxon>
        <taxon>Bacillati</taxon>
        <taxon>Actinomycetota</taxon>
        <taxon>Actinomycetes</taxon>
        <taxon>Micromonosporales</taxon>
        <taxon>Micromonosporaceae</taxon>
        <taxon>Actinoplanes</taxon>
    </lineage>
</organism>
<dbReference type="SUPFAM" id="SSF53822">
    <property type="entry name" value="Periplasmic binding protein-like I"/>
    <property type="match status" value="1"/>
</dbReference>
<evidence type="ECO:0000256" key="2">
    <source>
        <dbReference type="ARBA" id="ARBA00023125"/>
    </source>
</evidence>
<dbReference type="PROSITE" id="PS00356">
    <property type="entry name" value="HTH_LACI_1"/>
    <property type="match status" value="1"/>
</dbReference>
<dbReference type="eggNOG" id="COG1609">
    <property type="taxonomic scope" value="Bacteria"/>
</dbReference>
<evidence type="ECO:0000256" key="1">
    <source>
        <dbReference type="ARBA" id="ARBA00023015"/>
    </source>
</evidence>